<keyword evidence="3" id="KW-1185">Reference proteome</keyword>
<feature type="region of interest" description="Disordered" evidence="1">
    <location>
        <begin position="1"/>
        <end position="39"/>
    </location>
</feature>
<dbReference type="AlphaFoldDB" id="A0A2N9X853"/>
<accession>A0A2N9X853</accession>
<evidence type="ECO:0000256" key="1">
    <source>
        <dbReference type="SAM" id="MobiDB-lite"/>
    </source>
</evidence>
<protein>
    <submittedName>
        <fullName evidence="2">Uncharacterized protein</fullName>
    </submittedName>
</protein>
<name>A0A2N9X853_9NEIS</name>
<gene>
    <name evidence="2" type="ORF">BHC54_02540</name>
</gene>
<comment type="caution">
    <text evidence="2">The sequence shown here is derived from an EMBL/GenBank/DDBJ whole genome shotgun (WGS) entry which is preliminary data.</text>
</comment>
<sequence>MEKIKNAGKAEQSVLSGDDGRENINKTATFPPRNFQAGQRADKEALRQLENLRQEFERVGKMPQQLRQRVTDSEYWCAVCFQSREQLMAFLKVLDIPAKENKYVDGLVLAQKLGITLPPAEVRFRLSDHVDKDFQELTEK</sequence>
<reference evidence="2" key="1">
    <citation type="journal article" date="2017" name="MBio">
        <title>Type VI secretion-mediated competition in the bee gut microbiome.</title>
        <authorList>
            <person name="Steele M.I."/>
            <person name="Kwong W.K."/>
            <person name="Powell J.E."/>
            <person name="Whiteley M."/>
            <person name="Moran N.A."/>
        </authorList>
    </citation>
    <scope>NUCLEOTIDE SEQUENCE [LARGE SCALE GENOMIC DNA]</scope>
    <source>
        <strain evidence="2">WkB273</strain>
    </source>
</reference>
<evidence type="ECO:0000313" key="3">
    <source>
        <dbReference type="Proteomes" id="UP000230202"/>
    </source>
</evidence>
<dbReference type="EMBL" id="MEIL01000019">
    <property type="protein sequence ID" value="PIT40541.1"/>
    <property type="molecule type" value="Genomic_DNA"/>
</dbReference>
<organism evidence="2 3">
    <name type="scientific">Snodgrassella alvi</name>
    <dbReference type="NCBI Taxonomy" id="1196083"/>
    <lineage>
        <taxon>Bacteria</taxon>
        <taxon>Pseudomonadati</taxon>
        <taxon>Pseudomonadota</taxon>
        <taxon>Betaproteobacteria</taxon>
        <taxon>Neisseriales</taxon>
        <taxon>Neisseriaceae</taxon>
        <taxon>Snodgrassella</taxon>
    </lineage>
</organism>
<dbReference type="RefSeq" id="WP_100151676.1">
    <property type="nucleotide sequence ID" value="NZ_MEIK01000040.1"/>
</dbReference>
<evidence type="ECO:0000313" key="2">
    <source>
        <dbReference type="EMBL" id="PIT40541.1"/>
    </source>
</evidence>
<dbReference type="Proteomes" id="UP000230202">
    <property type="component" value="Unassembled WGS sequence"/>
</dbReference>
<proteinExistence type="predicted"/>